<keyword evidence="3 6" id="KW-0812">Transmembrane</keyword>
<feature type="transmembrane region" description="Helical" evidence="6">
    <location>
        <begin position="147"/>
        <end position="167"/>
    </location>
</feature>
<keyword evidence="2" id="KW-1003">Cell membrane</keyword>
<evidence type="ECO:0000256" key="1">
    <source>
        <dbReference type="ARBA" id="ARBA00004651"/>
    </source>
</evidence>
<dbReference type="AlphaFoldDB" id="A0A398AX72"/>
<comment type="caution">
    <text evidence="7">The sequence shown here is derived from an EMBL/GenBank/DDBJ whole genome shotgun (WGS) entry which is preliminary data.</text>
</comment>
<comment type="subcellular location">
    <subcellularLocation>
        <location evidence="1">Cell membrane</location>
        <topology evidence="1">Multi-pass membrane protein</topology>
    </subcellularLocation>
</comment>
<evidence type="ECO:0000256" key="3">
    <source>
        <dbReference type="ARBA" id="ARBA00022692"/>
    </source>
</evidence>
<evidence type="ECO:0000256" key="5">
    <source>
        <dbReference type="ARBA" id="ARBA00023136"/>
    </source>
</evidence>
<dbReference type="PANTHER" id="PTHR30249">
    <property type="entry name" value="PUTATIVE SEROTONIN TRANSPORTER"/>
    <property type="match status" value="1"/>
</dbReference>
<protein>
    <submittedName>
        <fullName evidence="7">LrgB family protein</fullName>
    </submittedName>
</protein>
<sequence length="227" mass="24448">METFITIYSISITIIAYILARKIYMKYPSPFTTPVFLCTVAVISTLLISNLHFEDYVVAKDIITYFLGPATVALAVPLYKNRAIIAKYAIPAISGTILGLAFTLCIAIIIAKLFSFSLNMVQALAVKSVTVPIAVEIMSLYEGDENLAAAFVLITGILGTMIAPWLMDKLHITMPFARGIAYGTIAHGFGTAHAAQESEFTGAVAGAAMAIAGIIIAFCFPLFYPFL</sequence>
<evidence type="ECO:0000256" key="2">
    <source>
        <dbReference type="ARBA" id="ARBA00022475"/>
    </source>
</evidence>
<feature type="transmembrane region" description="Helical" evidence="6">
    <location>
        <begin position="6"/>
        <end position="24"/>
    </location>
</feature>
<feature type="transmembrane region" description="Helical" evidence="6">
    <location>
        <begin position="202"/>
        <end position="224"/>
    </location>
</feature>
<feature type="transmembrane region" description="Helical" evidence="6">
    <location>
        <begin position="31"/>
        <end position="50"/>
    </location>
</feature>
<keyword evidence="8" id="KW-1185">Reference proteome</keyword>
<dbReference type="PANTHER" id="PTHR30249:SF17">
    <property type="entry name" value="HOLIN-LIKE PROTEIN CIDB"/>
    <property type="match status" value="1"/>
</dbReference>
<reference evidence="7 8" key="1">
    <citation type="submission" date="2018-08" db="EMBL/GenBank/DDBJ databases">
        <title>Bacillus jemisoniae sp. nov., Bacillus chryseoplanitiae sp. nov., Bacillus resnikiae sp. nov., and Bacillus frankliniae sp. nov., isolated from Viking spacecraft and associated surfaces.</title>
        <authorList>
            <person name="Seuylemezian A."/>
            <person name="Vaishampayan P."/>
        </authorList>
    </citation>
    <scope>NUCLEOTIDE SEQUENCE [LARGE SCALE GENOMIC DNA]</scope>
    <source>
        <strain evidence="7 8">MA001</strain>
    </source>
</reference>
<gene>
    <name evidence="7" type="ORF">D1953_20115</name>
</gene>
<evidence type="ECO:0000313" key="7">
    <source>
        <dbReference type="EMBL" id="RID81644.1"/>
    </source>
</evidence>
<feature type="transmembrane region" description="Helical" evidence="6">
    <location>
        <begin position="62"/>
        <end position="79"/>
    </location>
</feature>
<name>A0A398AX72_9BACI</name>
<keyword evidence="4 6" id="KW-1133">Transmembrane helix</keyword>
<evidence type="ECO:0000313" key="8">
    <source>
        <dbReference type="Proteomes" id="UP000266016"/>
    </source>
</evidence>
<accession>A0A398AX72</accession>
<dbReference type="RefSeq" id="WP_119118936.1">
    <property type="nucleotide sequence ID" value="NZ_QWVS01000063.1"/>
</dbReference>
<evidence type="ECO:0000256" key="4">
    <source>
        <dbReference type="ARBA" id="ARBA00022989"/>
    </source>
</evidence>
<dbReference type="Proteomes" id="UP000266016">
    <property type="component" value="Unassembled WGS sequence"/>
</dbReference>
<dbReference type="GO" id="GO:0005886">
    <property type="term" value="C:plasma membrane"/>
    <property type="evidence" value="ECO:0007669"/>
    <property type="project" value="UniProtKB-SubCell"/>
</dbReference>
<feature type="transmembrane region" description="Helical" evidence="6">
    <location>
        <begin position="88"/>
        <end position="111"/>
    </location>
</feature>
<dbReference type="InterPro" id="IPR007300">
    <property type="entry name" value="CidB/LrgB"/>
</dbReference>
<keyword evidence="5 6" id="KW-0472">Membrane</keyword>
<organism evidence="7 8">
    <name type="scientific">Peribacillus asahii</name>
    <dbReference type="NCBI Taxonomy" id="228899"/>
    <lineage>
        <taxon>Bacteria</taxon>
        <taxon>Bacillati</taxon>
        <taxon>Bacillota</taxon>
        <taxon>Bacilli</taxon>
        <taxon>Bacillales</taxon>
        <taxon>Bacillaceae</taxon>
        <taxon>Peribacillus</taxon>
    </lineage>
</organism>
<dbReference type="Pfam" id="PF04172">
    <property type="entry name" value="LrgB"/>
    <property type="match status" value="1"/>
</dbReference>
<dbReference type="EMBL" id="QWVS01000063">
    <property type="protein sequence ID" value="RID81644.1"/>
    <property type="molecule type" value="Genomic_DNA"/>
</dbReference>
<evidence type="ECO:0000256" key="6">
    <source>
        <dbReference type="SAM" id="Phobius"/>
    </source>
</evidence>
<proteinExistence type="predicted"/>